<dbReference type="InterPro" id="IPR013766">
    <property type="entry name" value="Thioredoxin_domain"/>
</dbReference>
<dbReference type="InterPro" id="IPR036249">
    <property type="entry name" value="Thioredoxin-like_sf"/>
</dbReference>
<dbReference type="SUPFAM" id="SSF52833">
    <property type="entry name" value="Thioredoxin-like"/>
    <property type="match status" value="1"/>
</dbReference>
<name>A0A075H4Y6_9EURY</name>
<dbReference type="AlphaFoldDB" id="A0A075H4Y6"/>
<comment type="similarity">
    <text evidence="1">Belongs to the SCO1/2 family.</text>
</comment>
<evidence type="ECO:0000313" key="6">
    <source>
        <dbReference type="EMBL" id="AIF09547.1"/>
    </source>
</evidence>
<keyword evidence="2 3" id="KW-0186">Copper</keyword>
<feature type="binding site" evidence="3">
    <location>
        <position position="71"/>
    </location>
    <ligand>
        <name>Cu cation</name>
        <dbReference type="ChEBI" id="CHEBI:23378"/>
    </ligand>
</feature>
<feature type="disulfide bond" description="Redox-active" evidence="4">
    <location>
        <begin position="71"/>
        <end position="75"/>
    </location>
</feature>
<dbReference type="Pfam" id="PF02630">
    <property type="entry name" value="SCO1-SenC"/>
    <property type="match status" value="1"/>
</dbReference>
<keyword evidence="4" id="KW-1015">Disulfide bond</keyword>
<organism evidence="6">
    <name type="scientific">uncultured marine group II/III euryarchaeote KM3_37_G11</name>
    <dbReference type="NCBI Taxonomy" id="1456444"/>
    <lineage>
        <taxon>Archaea</taxon>
        <taxon>Methanobacteriati</taxon>
        <taxon>Methanobacteriota</taxon>
        <taxon>environmental samples</taxon>
    </lineage>
</organism>
<dbReference type="InterPro" id="IPR028974">
    <property type="entry name" value="TSP_type-3_rpt"/>
</dbReference>
<evidence type="ECO:0000256" key="4">
    <source>
        <dbReference type="PIRSR" id="PIRSR603782-2"/>
    </source>
</evidence>
<dbReference type="SUPFAM" id="SSF103647">
    <property type="entry name" value="TSP type-3 repeat"/>
    <property type="match status" value="1"/>
</dbReference>
<keyword evidence="3" id="KW-0479">Metal-binding</keyword>
<evidence type="ECO:0000256" key="2">
    <source>
        <dbReference type="ARBA" id="ARBA00023008"/>
    </source>
</evidence>
<reference evidence="6" key="1">
    <citation type="journal article" date="2014" name="Genome Biol. Evol.">
        <title>Pangenome evidence for extensive interdomain horizontal transfer affecting lineage core and shell genes in uncultured planktonic thaumarchaeota and euryarchaeota.</title>
        <authorList>
            <person name="Deschamps P."/>
            <person name="Zivanovic Y."/>
            <person name="Moreira D."/>
            <person name="Rodriguez-Valera F."/>
            <person name="Lopez-Garcia P."/>
        </authorList>
    </citation>
    <scope>NUCLEOTIDE SEQUENCE</scope>
</reference>
<accession>A0A075H4Y6</accession>
<sequence length="244" mass="26964">MKQRLIAILLTASVLIAGCLGEGGSDVFHGDDITPPVPVDDFVLMDENGQYYSFSQLEGKVIVVAFLFTRCPDICPIVSANLDFISEELGDRYGVEVAILSITVDPWADNSSILSAYAEQRGLDWPHLTTSNASDISDLEDVWRNFGVGLDVYNSDEDSDGVADGFDTCSGTPEGESVDDKGCGLETQQSDGDVKIMHHPLTYWVDHTTGTIIVDKQMRQRVWWGDTDWNAEMVLEDIYLLLEE</sequence>
<dbReference type="PANTHER" id="PTHR12151">
    <property type="entry name" value="ELECTRON TRANSPORT PROTIN SCO1/SENC FAMILY MEMBER"/>
    <property type="match status" value="1"/>
</dbReference>
<proteinExistence type="inferred from homology"/>
<dbReference type="Gene3D" id="3.40.30.10">
    <property type="entry name" value="Glutaredoxin"/>
    <property type="match status" value="1"/>
</dbReference>
<dbReference type="PROSITE" id="PS51257">
    <property type="entry name" value="PROKAR_LIPOPROTEIN"/>
    <property type="match status" value="1"/>
</dbReference>
<dbReference type="EMBL" id="KF900866">
    <property type="protein sequence ID" value="AIF09547.1"/>
    <property type="molecule type" value="Genomic_DNA"/>
</dbReference>
<evidence type="ECO:0000256" key="1">
    <source>
        <dbReference type="ARBA" id="ARBA00010996"/>
    </source>
</evidence>
<evidence type="ECO:0000256" key="3">
    <source>
        <dbReference type="PIRSR" id="PIRSR603782-1"/>
    </source>
</evidence>
<feature type="domain" description="Thioredoxin" evidence="5">
    <location>
        <begin position="33"/>
        <end position="244"/>
    </location>
</feature>
<dbReference type="PROSITE" id="PS51352">
    <property type="entry name" value="THIOREDOXIN_2"/>
    <property type="match status" value="1"/>
</dbReference>
<dbReference type="InterPro" id="IPR003782">
    <property type="entry name" value="SCO1/SenC"/>
</dbReference>
<dbReference type="CDD" id="cd02968">
    <property type="entry name" value="SCO"/>
    <property type="match status" value="1"/>
</dbReference>
<dbReference type="GO" id="GO:0005509">
    <property type="term" value="F:calcium ion binding"/>
    <property type="evidence" value="ECO:0007669"/>
    <property type="project" value="InterPro"/>
</dbReference>
<protein>
    <recommendedName>
        <fullName evidence="5">Thioredoxin domain-containing protein</fullName>
    </recommendedName>
</protein>
<feature type="binding site" evidence="3">
    <location>
        <position position="75"/>
    </location>
    <ligand>
        <name>Cu cation</name>
        <dbReference type="ChEBI" id="CHEBI:23378"/>
    </ligand>
</feature>
<dbReference type="PANTHER" id="PTHR12151:SF25">
    <property type="entry name" value="LINALOOL DEHYDRATASE_ISOMERASE DOMAIN-CONTAINING PROTEIN"/>
    <property type="match status" value="1"/>
</dbReference>
<evidence type="ECO:0000259" key="5">
    <source>
        <dbReference type="PROSITE" id="PS51352"/>
    </source>
</evidence>